<sequence length="214" mass="22731">MAVLNHLVTALATILLITPSLASTSPKDLAKVAAQFKTAGIVPDVLPRFNPSALAYLTFVYPNSTSSTITSPGLRIGRDDAQLPPVLSIQGLSDHKRYVGVVVDPDAPSRADPTRRSIRHYLAPDLSLGQSSVYVGDAKVLVNATAAANDFRGPNPPAGSGPHRYVFLLYVQPAGFEYSFLDLADRAGFNLSGFAERTGMGDPVAGTYFLTEVV</sequence>
<gene>
    <name evidence="2" type="ORF">Q9L58_000256</name>
</gene>
<dbReference type="InterPro" id="IPR008914">
    <property type="entry name" value="PEBP"/>
</dbReference>
<keyword evidence="3" id="KW-1185">Reference proteome</keyword>
<dbReference type="InterPro" id="IPR035810">
    <property type="entry name" value="PEBP_euk"/>
</dbReference>
<keyword evidence="1" id="KW-0732">Signal</keyword>
<dbReference type="Pfam" id="PF01161">
    <property type="entry name" value="PBP"/>
    <property type="match status" value="1"/>
</dbReference>
<protein>
    <recommendedName>
        <fullName evidence="4">PEBP-like protein</fullName>
    </recommendedName>
</protein>
<proteinExistence type="predicted"/>
<accession>A0ABR3GXB6</accession>
<organism evidence="2 3">
    <name type="scientific">Discina gigas</name>
    <dbReference type="NCBI Taxonomy" id="1032678"/>
    <lineage>
        <taxon>Eukaryota</taxon>
        <taxon>Fungi</taxon>
        <taxon>Dikarya</taxon>
        <taxon>Ascomycota</taxon>
        <taxon>Pezizomycotina</taxon>
        <taxon>Pezizomycetes</taxon>
        <taxon>Pezizales</taxon>
        <taxon>Discinaceae</taxon>
        <taxon>Discina</taxon>
    </lineage>
</organism>
<feature type="chain" id="PRO_5045833264" description="PEBP-like protein" evidence="1">
    <location>
        <begin position="23"/>
        <end position="214"/>
    </location>
</feature>
<dbReference type="CDD" id="cd00866">
    <property type="entry name" value="PEBP_euk"/>
    <property type="match status" value="1"/>
</dbReference>
<dbReference type="PANTHER" id="PTHR11362">
    <property type="entry name" value="PHOSPHATIDYLETHANOLAMINE-BINDING PROTEIN"/>
    <property type="match status" value="1"/>
</dbReference>
<dbReference type="SUPFAM" id="SSF49777">
    <property type="entry name" value="PEBP-like"/>
    <property type="match status" value="1"/>
</dbReference>
<evidence type="ECO:0000313" key="3">
    <source>
        <dbReference type="Proteomes" id="UP001447188"/>
    </source>
</evidence>
<dbReference type="Gene3D" id="3.90.280.10">
    <property type="entry name" value="PEBP-like"/>
    <property type="match status" value="1"/>
</dbReference>
<dbReference type="InterPro" id="IPR036610">
    <property type="entry name" value="PEBP-like_sf"/>
</dbReference>
<evidence type="ECO:0000313" key="2">
    <source>
        <dbReference type="EMBL" id="KAL0640592.1"/>
    </source>
</evidence>
<evidence type="ECO:0000256" key="1">
    <source>
        <dbReference type="SAM" id="SignalP"/>
    </source>
</evidence>
<evidence type="ECO:0008006" key="4">
    <source>
        <dbReference type="Google" id="ProtNLM"/>
    </source>
</evidence>
<name>A0ABR3GXB6_9PEZI</name>
<dbReference type="EMBL" id="JBBBZM010000002">
    <property type="protein sequence ID" value="KAL0640592.1"/>
    <property type="molecule type" value="Genomic_DNA"/>
</dbReference>
<dbReference type="Proteomes" id="UP001447188">
    <property type="component" value="Unassembled WGS sequence"/>
</dbReference>
<dbReference type="PANTHER" id="PTHR11362:SF82">
    <property type="entry name" value="PHOSPHATIDYLETHANOLAMINE-BINDING PROTEIN 4"/>
    <property type="match status" value="1"/>
</dbReference>
<comment type="caution">
    <text evidence="2">The sequence shown here is derived from an EMBL/GenBank/DDBJ whole genome shotgun (WGS) entry which is preliminary data.</text>
</comment>
<feature type="signal peptide" evidence="1">
    <location>
        <begin position="1"/>
        <end position="22"/>
    </location>
</feature>
<reference evidence="2 3" key="1">
    <citation type="submission" date="2024-02" db="EMBL/GenBank/DDBJ databases">
        <title>Discinaceae phylogenomics.</title>
        <authorList>
            <person name="Dirks A.C."/>
            <person name="James T.Y."/>
        </authorList>
    </citation>
    <scope>NUCLEOTIDE SEQUENCE [LARGE SCALE GENOMIC DNA]</scope>
    <source>
        <strain evidence="2 3">ACD0624</strain>
    </source>
</reference>